<organism evidence="2">
    <name type="scientific">Sesamum radiatum</name>
    <name type="common">Black benniseed</name>
    <dbReference type="NCBI Taxonomy" id="300843"/>
    <lineage>
        <taxon>Eukaryota</taxon>
        <taxon>Viridiplantae</taxon>
        <taxon>Streptophyta</taxon>
        <taxon>Embryophyta</taxon>
        <taxon>Tracheophyta</taxon>
        <taxon>Spermatophyta</taxon>
        <taxon>Magnoliopsida</taxon>
        <taxon>eudicotyledons</taxon>
        <taxon>Gunneridae</taxon>
        <taxon>Pentapetalae</taxon>
        <taxon>asterids</taxon>
        <taxon>lamiids</taxon>
        <taxon>Lamiales</taxon>
        <taxon>Pedaliaceae</taxon>
        <taxon>Sesamum</taxon>
    </lineage>
</organism>
<dbReference type="InterPro" id="IPR018289">
    <property type="entry name" value="MULE_transposase_dom"/>
</dbReference>
<accession>A0AAW2Q2B7</accession>
<feature type="domain" description="MULE transposase" evidence="1">
    <location>
        <begin position="37"/>
        <end position="123"/>
    </location>
</feature>
<evidence type="ECO:0000259" key="1">
    <source>
        <dbReference type="Pfam" id="PF10551"/>
    </source>
</evidence>
<reference evidence="2" key="2">
    <citation type="journal article" date="2024" name="Plant">
        <title>Genomic evolution and insights into agronomic trait innovations of Sesamum species.</title>
        <authorList>
            <person name="Miao H."/>
            <person name="Wang L."/>
            <person name="Qu L."/>
            <person name="Liu H."/>
            <person name="Sun Y."/>
            <person name="Le M."/>
            <person name="Wang Q."/>
            <person name="Wei S."/>
            <person name="Zheng Y."/>
            <person name="Lin W."/>
            <person name="Duan Y."/>
            <person name="Cao H."/>
            <person name="Xiong S."/>
            <person name="Wang X."/>
            <person name="Wei L."/>
            <person name="Li C."/>
            <person name="Ma Q."/>
            <person name="Ju M."/>
            <person name="Zhao R."/>
            <person name="Li G."/>
            <person name="Mu C."/>
            <person name="Tian Q."/>
            <person name="Mei H."/>
            <person name="Zhang T."/>
            <person name="Gao T."/>
            <person name="Zhang H."/>
        </authorList>
    </citation>
    <scope>NUCLEOTIDE SEQUENCE</scope>
    <source>
        <strain evidence="2">G02</strain>
    </source>
</reference>
<dbReference type="EMBL" id="JACGWJ010000016">
    <property type="protein sequence ID" value="KAL0361903.1"/>
    <property type="molecule type" value="Genomic_DNA"/>
</dbReference>
<name>A0AAW2Q2B7_SESRA</name>
<evidence type="ECO:0000313" key="2">
    <source>
        <dbReference type="EMBL" id="KAL0361903.1"/>
    </source>
</evidence>
<protein>
    <recommendedName>
        <fullName evidence="1">MULE transposase domain-containing protein</fullName>
    </recommendedName>
</protein>
<dbReference type="PANTHER" id="PTHR31973">
    <property type="entry name" value="POLYPROTEIN, PUTATIVE-RELATED"/>
    <property type="match status" value="1"/>
</dbReference>
<reference evidence="2" key="1">
    <citation type="submission" date="2020-06" db="EMBL/GenBank/DDBJ databases">
        <authorList>
            <person name="Li T."/>
            <person name="Hu X."/>
            <person name="Zhang T."/>
            <person name="Song X."/>
            <person name="Zhang H."/>
            <person name="Dai N."/>
            <person name="Sheng W."/>
            <person name="Hou X."/>
            <person name="Wei L."/>
        </authorList>
    </citation>
    <scope>NUCLEOTIDE SEQUENCE</scope>
    <source>
        <strain evidence="2">G02</strain>
        <tissue evidence="2">Leaf</tissue>
    </source>
</reference>
<comment type="caution">
    <text evidence="2">The sequence shown here is derived from an EMBL/GenBank/DDBJ whole genome shotgun (WGS) entry which is preliminary data.</text>
</comment>
<proteinExistence type="predicted"/>
<dbReference type="Pfam" id="PF10551">
    <property type="entry name" value="MULE"/>
    <property type="match status" value="1"/>
</dbReference>
<dbReference type="PANTHER" id="PTHR31973:SF191">
    <property type="entry name" value="OS05G0489400 PROTEIN"/>
    <property type="match status" value="1"/>
</dbReference>
<dbReference type="AlphaFoldDB" id="A0AAW2Q2B7"/>
<sequence length="212" mass="24693">MSMVDSSDGRGGNKFDKMYICFSTLKQGFRSGCRPLIEVDGCLLKGPHDGILLTVVSVDPNNNLFPIAYVIVSGETRASWEWFLELLKSDLEIVKDDIYTFIFDKQKSLVPAFDSVFPRSDKRATTVQKWEWRMQEMAVLSQQAYDLFSDKPPIQWSKAYFNTFAKCDMMFNNICEAFNYCILDARERPVLTMLEWIREFLVTRLQENRDRT</sequence>
<gene>
    <name evidence="2" type="ORF">Sradi_3874800</name>
</gene>